<geneLocation type="plasmid" evidence="7">
    <name>p1</name>
</geneLocation>
<reference evidence="7" key="2">
    <citation type="submission" date="2021-10" db="EMBL/GenBank/DDBJ databases">
        <title>Complete genome sequences of five Ralstonia solancearum strains isolated from sunflower.</title>
        <authorList>
            <person name="She X."/>
            <person name="He Z."/>
        </authorList>
    </citation>
    <scope>NUCLEOTIDE SEQUENCE</scope>
    <source>
        <strain evidence="7">RS638</strain>
        <plasmid evidence="7">p1</plasmid>
    </source>
</reference>
<evidence type="ECO:0000313" key="3">
    <source>
        <dbReference type="EMBL" id="CUV40912.1"/>
    </source>
</evidence>
<evidence type="ECO:0000313" key="5">
    <source>
        <dbReference type="EMBL" id="CUV57357.1"/>
    </source>
</evidence>
<dbReference type="EMBL" id="LN899822">
    <property type="protein sequence ID" value="CUV61203.1"/>
    <property type="molecule type" value="Genomic_DNA"/>
</dbReference>
<dbReference type="EMBL" id="LN899823">
    <property type="protein sequence ID" value="CUV25929.1"/>
    <property type="molecule type" value="Genomic_DNA"/>
</dbReference>
<evidence type="ECO:0000313" key="4">
    <source>
        <dbReference type="EMBL" id="CUV45094.1"/>
    </source>
</evidence>
<proteinExistence type="predicted"/>
<dbReference type="EMBL" id="LN899826">
    <property type="protein sequence ID" value="CUV40912.1"/>
    <property type="molecule type" value="Genomic_DNA"/>
</dbReference>
<sequence length="101" mass="11262">MVLQTSLAQQIETLFPLTGTLQFSASKKYRALEHLRKGYRAFLATLGQRPVDIDSTELAWMVVALRGRFSNDSLRDDKRQAIVISEKRDDDCASTSVAATA</sequence>
<dbReference type="EMBL" id="LN899820">
    <property type="protein sequence ID" value="CUV57357.1"/>
    <property type="molecule type" value="Genomic_DNA"/>
</dbReference>
<name>A0A0K1ZQL2_RALSL</name>
<evidence type="ECO:0000313" key="6">
    <source>
        <dbReference type="EMBL" id="CUV61203.1"/>
    </source>
</evidence>
<accession>A0A0K1ZQL2</accession>
<gene>
    <name evidence="7" type="ORF">LH706_20855</name>
    <name evidence="6" type="ORF">RD1301_v1_1350015</name>
    <name evidence="1" type="ORF">RUN1744_v1_1150044</name>
    <name evidence="5" type="ORF">RUN215_v1_1290019</name>
    <name evidence="2" type="ORF">TD1301_v1_1530006</name>
    <name evidence="3" type="ORF">TF3108_v1_590043</name>
    <name evidence="4" type="ORF">TO10_v1_250006</name>
</gene>
<organism evidence="4">
    <name type="scientific">Ralstonia solanacearum</name>
    <name type="common">Pseudomonas solanacearum</name>
    <dbReference type="NCBI Taxonomy" id="305"/>
    <lineage>
        <taxon>Bacteria</taxon>
        <taxon>Pseudomonadati</taxon>
        <taxon>Pseudomonadota</taxon>
        <taxon>Betaproteobacteria</taxon>
        <taxon>Burkholderiales</taxon>
        <taxon>Burkholderiaceae</taxon>
        <taxon>Ralstonia</taxon>
        <taxon>Ralstonia solanacearum species complex</taxon>
    </lineage>
</organism>
<reference evidence="4" key="1">
    <citation type="submission" date="2015-10" db="EMBL/GenBank/DDBJ databases">
        <authorList>
            <person name="Gilbert D.G."/>
        </authorList>
    </citation>
    <scope>NUCLEOTIDE SEQUENCE</scope>
    <source>
        <strain evidence="4">Phyl III-seqv23</strain>
    </source>
</reference>
<keyword evidence="7" id="KW-0614">Plasmid</keyword>
<dbReference type="EMBL" id="LN899827">
    <property type="protein sequence ID" value="CUV45094.1"/>
    <property type="molecule type" value="Genomic_DNA"/>
</dbReference>
<evidence type="ECO:0000313" key="2">
    <source>
        <dbReference type="EMBL" id="CUV35579.1"/>
    </source>
</evidence>
<dbReference type="PATRIC" id="fig|305.92.peg.4001"/>
<dbReference type="EMBL" id="LN899825">
    <property type="protein sequence ID" value="CUV35579.1"/>
    <property type="molecule type" value="Genomic_DNA"/>
</dbReference>
<evidence type="ECO:0000313" key="7">
    <source>
        <dbReference type="EMBL" id="UZF17985.1"/>
    </source>
</evidence>
<dbReference type="EMBL" id="CP085044">
    <property type="protein sequence ID" value="UZF17985.1"/>
    <property type="molecule type" value="Genomic_DNA"/>
</dbReference>
<protein>
    <submittedName>
        <fullName evidence="4">Uncharacterized protein</fullName>
    </submittedName>
</protein>
<dbReference type="AlphaFoldDB" id="A0A0K1ZQL2"/>
<evidence type="ECO:0000313" key="1">
    <source>
        <dbReference type="EMBL" id="CUV25929.1"/>
    </source>
</evidence>